<dbReference type="InterPro" id="IPR018060">
    <property type="entry name" value="HTH_AraC"/>
</dbReference>
<dbReference type="EMBL" id="CP003876">
    <property type="protein sequence ID" value="AFU00487.1"/>
    <property type="molecule type" value="Genomic_DNA"/>
</dbReference>
<dbReference type="AlphaFoldDB" id="K0ESL6"/>
<dbReference type="InterPro" id="IPR009057">
    <property type="entry name" value="Homeodomain-like_sf"/>
</dbReference>
<dbReference type="HOGENOM" id="CLU_000445_87_2_11"/>
<dbReference type="RefSeq" id="WP_014983342.1">
    <property type="nucleotide sequence ID" value="NC_018681.1"/>
</dbReference>
<dbReference type="SMART" id="SM00342">
    <property type="entry name" value="HTH_ARAC"/>
    <property type="match status" value="1"/>
</dbReference>
<keyword evidence="4" id="KW-0804">Transcription</keyword>
<evidence type="ECO:0000256" key="4">
    <source>
        <dbReference type="ARBA" id="ARBA00023163"/>
    </source>
</evidence>
<dbReference type="GO" id="GO:0043565">
    <property type="term" value="F:sequence-specific DNA binding"/>
    <property type="evidence" value="ECO:0007669"/>
    <property type="project" value="InterPro"/>
</dbReference>
<evidence type="ECO:0000259" key="7">
    <source>
        <dbReference type="PROSITE" id="PS01124"/>
    </source>
</evidence>
<gene>
    <name evidence="8" type="ORF">O3I_012630</name>
</gene>
<dbReference type="InterPro" id="IPR011051">
    <property type="entry name" value="RmlC_Cupin_sf"/>
</dbReference>
<dbReference type="InterPro" id="IPR014710">
    <property type="entry name" value="RmlC-like_jellyroll"/>
</dbReference>
<evidence type="ECO:0000256" key="5">
    <source>
        <dbReference type="ARBA" id="ARBA00074140"/>
    </source>
</evidence>
<name>K0ESL6_NOCB7</name>
<dbReference type="SUPFAM" id="SSF46689">
    <property type="entry name" value="Homeodomain-like"/>
    <property type="match status" value="1"/>
</dbReference>
<keyword evidence="9" id="KW-1185">Reference proteome</keyword>
<dbReference type="SUPFAM" id="SSF51182">
    <property type="entry name" value="RmlC-like cupins"/>
    <property type="match status" value="1"/>
</dbReference>
<keyword evidence="2" id="KW-0805">Transcription regulation</keyword>
<proteinExistence type="predicted"/>
<evidence type="ECO:0000256" key="3">
    <source>
        <dbReference type="ARBA" id="ARBA00023125"/>
    </source>
</evidence>
<keyword evidence="3" id="KW-0238">DNA-binding</keyword>
<feature type="domain" description="HTH araC/xylS-type" evidence="7">
    <location>
        <begin position="154"/>
        <end position="251"/>
    </location>
</feature>
<dbReference type="PANTHER" id="PTHR11019:SF199">
    <property type="entry name" value="HTH-TYPE TRANSCRIPTIONAL REGULATOR NIMR"/>
    <property type="match status" value="1"/>
</dbReference>
<evidence type="ECO:0000256" key="2">
    <source>
        <dbReference type="ARBA" id="ARBA00023015"/>
    </source>
</evidence>
<dbReference type="Pfam" id="PF12833">
    <property type="entry name" value="HTH_18"/>
    <property type="match status" value="1"/>
</dbReference>
<dbReference type="GO" id="GO:0003700">
    <property type="term" value="F:DNA-binding transcription factor activity"/>
    <property type="evidence" value="ECO:0007669"/>
    <property type="project" value="InterPro"/>
</dbReference>
<dbReference type="PROSITE" id="PS01124">
    <property type="entry name" value="HTH_ARAC_FAMILY_2"/>
    <property type="match status" value="1"/>
</dbReference>
<dbReference type="Gene3D" id="2.60.120.10">
    <property type="entry name" value="Jelly Rolls"/>
    <property type="match status" value="1"/>
</dbReference>
<evidence type="ECO:0000313" key="9">
    <source>
        <dbReference type="Proteomes" id="UP000006304"/>
    </source>
</evidence>
<dbReference type="eggNOG" id="COG2207">
    <property type="taxonomic scope" value="Bacteria"/>
</dbReference>
<dbReference type="FunFam" id="1.10.10.60:FF:000132">
    <property type="entry name" value="AraC family transcriptional regulator"/>
    <property type="match status" value="1"/>
</dbReference>
<dbReference type="Gene3D" id="1.10.10.60">
    <property type="entry name" value="Homeodomain-like"/>
    <property type="match status" value="2"/>
</dbReference>
<accession>K0ESL6</accession>
<evidence type="ECO:0000256" key="6">
    <source>
        <dbReference type="ARBA" id="ARBA00079449"/>
    </source>
</evidence>
<evidence type="ECO:0000256" key="1">
    <source>
        <dbReference type="ARBA" id="ARBA00022491"/>
    </source>
</evidence>
<dbReference type="CDD" id="cd06124">
    <property type="entry name" value="cupin_NimR-like_N"/>
    <property type="match status" value="1"/>
</dbReference>
<organism evidence="8 9">
    <name type="scientific">Nocardia brasiliensis (strain ATCC 700358 / HUJEG-1)</name>
    <dbReference type="NCBI Taxonomy" id="1133849"/>
    <lineage>
        <taxon>Bacteria</taxon>
        <taxon>Bacillati</taxon>
        <taxon>Actinomycetota</taxon>
        <taxon>Actinomycetes</taxon>
        <taxon>Mycobacteriales</taxon>
        <taxon>Nocardiaceae</taxon>
        <taxon>Nocardia</taxon>
    </lineage>
</organism>
<keyword evidence="1" id="KW-0678">Repressor</keyword>
<evidence type="ECO:0000313" key="8">
    <source>
        <dbReference type="EMBL" id="AFU00487.1"/>
    </source>
</evidence>
<sequence>MPRHRQIPWFGYDDIQGRWALVHGEGIAPHSHEQGQLLYAASGVLATTTVGGTWVSPANRISWTPPHFEHYHRAYGDTEISILEVPEALCAALPAHPGVFAVSGLLREAVLKLTGGSTLRPAVADRLLRVIVDELTERPEQALHLPEPVDDRLRAVTDRLHADPASSATLGELGRAVGASERTLSRLFRTELGMSFHQWRTLLRVQHALVDLVHGHSVTEIAVRCGWSNPTSFIEAFTALIGQTPGRYQADLRHPRDISGHPT</sequence>
<dbReference type="PANTHER" id="PTHR11019">
    <property type="entry name" value="HTH-TYPE TRANSCRIPTIONAL REGULATOR NIMR"/>
    <property type="match status" value="1"/>
</dbReference>
<reference evidence="8 9" key="1">
    <citation type="journal article" date="2012" name="J. Bacteriol.">
        <title>Complete genome sequence of Nocardia brasiliensis HUJEG-1.</title>
        <authorList>
            <person name="Vera-Cabrera L."/>
            <person name="Ortiz-Lopez R."/>
            <person name="Elizondo-Gonzalez R."/>
            <person name="Perez-Maya A.A."/>
            <person name="Ocampo-Candiani J."/>
        </authorList>
    </citation>
    <scope>NUCLEOTIDE SEQUENCE [LARGE SCALE GENOMIC DNA]</scope>
    <source>
        <strain evidence="9">ATCC 700358</strain>
    </source>
</reference>
<protein>
    <recommendedName>
        <fullName evidence="5">HTH-type transcriptional regulator RipA</fullName>
    </recommendedName>
    <alternativeName>
        <fullName evidence="6">Repressor of iron proteins A</fullName>
    </alternativeName>
</protein>
<dbReference type="KEGG" id="nbr:O3I_012630"/>
<dbReference type="STRING" id="1133849.O3I_012630"/>
<dbReference type="Proteomes" id="UP000006304">
    <property type="component" value="Chromosome"/>
</dbReference>